<dbReference type="PANTHER" id="PTHR42342:SF1">
    <property type="entry name" value="STATIONARY PHASE PROTEIN 5"/>
    <property type="match status" value="1"/>
</dbReference>
<accession>G8YBF7</accession>
<dbReference type="EMBL" id="FO082050">
    <property type="protein sequence ID" value="CCE82288.1"/>
    <property type="molecule type" value="Genomic_DNA"/>
</dbReference>
<keyword evidence="2" id="KW-1185">Reference proteome</keyword>
<evidence type="ECO:0000313" key="2">
    <source>
        <dbReference type="Proteomes" id="UP000005222"/>
    </source>
</evidence>
<reference evidence="1 2" key="1">
    <citation type="journal article" date="2012" name="G3 (Bethesda)">
        <title>Pichia sorbitophila, an interspecies yeast hybrid reveals early steps of genome resolution following polyploidization.</title>
        <authorList>
            <person name="Leh Louis V."/>
            <person name="Despons L."/>
            <person name="Friedrich A."/>
            <person name="Martin T."/>
            <person name="Durrens P."/>
            <person name="Casaregola S."/>
            <person name="Neuveglise C."/>
            <person name="Fairhead C."/>
            <person name="Marck C."/>
            <person name="Cruz J.A."/>
            <person name="Straub M.L."/>
            <person name="Kugler V."/>
            <person name="Sacerdot C."/>
            <person name="Uzunov Z."/>
            <person name="Thierry A."/>
            <person name="Weiss S."/>
            <person name="Bleykasten C."/>
            <person name="De Montigny J."/>
            <person name="Jacques N."/>
            <person name="Jung P."/>
            <person name="Lemaire M."/>
            <person name="Mallet S."/>
            <person name="Morel G."/>
            <person name="Richard G.F."/>
            <person name="Sarkar A."/>
            <person name="Savel G."/>
            <person name="Schacherer J."/>
            <person name="Seret M.L."/>
            <person name="Talla E."/>
            <person name="Samson G."/>
            <person name="Jubin C."/>
            <person name="Poulain J."/>
            <person name="Vacherie B."/>
            <person name="Barbe V."/>
            <person name="Pelletier E."/>
            <person name="Sherman D.J."/>
            <person name="Westhof E."/>
            <person name="Weissenbach J."/>
            <person name="Baret P.V."/>
            <person name="Wincker P."/>
            <person name="Gaillardin C."/>
            <person name="Dujon B."/>
            <person name="Souciet J.L."/>
        </authorList>
    </citation>
    <scope>NUCLEOTIDE SEQUENCE [LARGE SCALE GENOMIC DNA]</scope>
    <source>
        <strain evidence="2">ATCC MYA-4447 / BCRC 22081 / CBS 7064 / NBRC 10061 / NRRL Y-12695</strain>
    </source>
</reference>
<dbReference type="InParanoid" id="G8YBF7"/>
<dbReference type="AlphaFoldDB" id="G8YBF7"/>
<organism evidence="1 2">
    <name type="scientific">Pichia sorbitophila (strain ATCC MYA-4447 / BCRC 22081 / CBS 7064 / NBRC 10061 / NRRL Y-12695)</name>
    <name type="common">Hybrid yeast</name>
    <dbReference type="NCBI Taxonomy" id="559304"/>
    <lineage>
        <taxon>Eukaryota</taxon>
        <taxon>Fungi</taxon>
        <taxon>Dikarya</taxon>
        <taxon>Ascomycota</taxon>
        <taxon>Saccharomycotina</taxon>
        <taxon>Pichiomycetes</taxon>
        <taxon>Debaryomycetaceae</taxon>
        <taxon>Millerozyma</taxon>
    </lineage>
</organism>
<dbReference type="InterPro" id="IPR038816">
    <property type="entry name" value="Stationary_phase_5"/>
</dbReference>
<dbReference type="Proteomes" id="UP000005222">
    <property type="component" value="Chromosome J"/>
</dbReference>
<gene>
    <name evidence="1" type="primary">Piso0_002006</name>
    <name evidence="1" type="ORF">GNLVRS01_PISO0J02649g</name>
</gene>
<name>G8YBF7_PICSO</name>
<dbReference type="OMA" id="CYIDFPI"/>
<dbReference type="eggNOG" id="ENOG502S2SB">
    <property type="taxonomic scope" value="Eukaryota"/>
</dbReference>
<sequence>MMYSKSLKNLISLKRSVTERLKRNLEELAENLSFPQQPQKHAPVRVPVPVRNSRGRGPLDRNFSRYFSTNAVSRIQSSGFPRLNLSAGAHAKCKVTRLIAINMGWIRFGFANNFNNQFRCFRTHGSSFLYNNFSQRYQSHFRTKMVSMSRYNGSAQGGPVKGIRQSWRAFLKSGNLCDPCNEDQPDRPVMCMLKSLKRPRPSSNIRLNISLTPDFTKVTLAMAKTISTLPVEEKVYFEPDVTGCYIDFYIGPRLMLPSMTYLSEETFEELISDLKSVEKKITDLKEDFASLYDLGELPIEYLQEQNIVRVHFPNCDRERLETLLLEKGVTNGTIHEERADYSKKMSSSETSSSKFSENDILSTFYDSSSDISSYSGSGFESEVLTASHSSQCPEVVQIAGLSDSNWNSNDINDTTYCWT</sequence>
<dbReference type="OrthoDB" id="416253at2759"/>
<dbReference type="PANTHER" id="PTHR42342">
    <property type="entry name" value="STATIONARY PHASE PROTEIN 5"/>
    <property type="match status" value="1"/>
</dbReference>
<dbReference type="STRING" id="559304.G8YBF7"/>
<protein>
    <submittedName>
        <fullName evidence="1">Piso0_002006 protein</fullName>
    </submittedName>
</protein>
<proteinExistence type="predicted"/>
<dbReference type="GO" id="GO:0070628">
    <property type="term" value="F:proteasome binding"/>
    <property type="evidence" value="ECO:0007669"/>
    <property type="project" value="InterPro"/>
</dbReference>
<dbReference type="GO" id="GO:0043248">
    <property type="term" value="P:proteasome assembly"/>
    <property type="evidence" value="ECO:0007669"/>
    <property type="project" value="TreeGrafter"/>
</dbReference>
<dbReference type="HOGENOM" id="CLU_741848_0_0_1"/>
<evidence type="ECO:0000313" key="1">
    <source>
        <dbReference type="EMBL" id="CCE82288.1"/>
    </source>
</evidence>